<dbReference type="HOGENOM" id="CLU_101052_2_0_1"/>
<gene>
    <name evidence="4" type="ORF">WALSEDRAFT_61078</name>
</gene>
<dbReference type="PANTHER" id="PTHR28524">
    <property type="entry name" value="SUCCINATE DEHYDROGENASE ASSEMBLY FACTOR 4, MITOCHONDRIAL"/>
    <property type="match status" value="1"/>
</dbReference>
<dbReference type="FunCoup" id="I4Y8H1">
    <property type="interactions" value="157"/>
</dbReference>
<dbReference type="GeneID" id="18474322"/>
<dbReference type="PANTHER" id="PTHR28524:SF3">
    <property type="entry name" value="SUCCINATE DEHYDROGENASE ASSEMBLY FACTOR 4, MITOCHONDRIAL"/>
    <property type="match status" value="1"/>
</dbReference>
<dbReference type="GO" id="GO:0005739">
    <property type="term" value="C:mitochondrion"/>
    <property type="evidence" value="ECO:0007669"/>
    <property type="project" value="TreeGrafter"/>
</dbReference>
<proteinExistence type="inferred from homology"/>
<dbReference type="InParanoid" id="I4Y8H1"/>
<evidence type="ECO:0000256" key="3">
    <source>
        <dbReference type="SAM" id="MobiDB-lite"/>
    </source>
</evidence>
<dbReference type="KEGG" id="wse:WALSEDRAFT_61078"/>
<evidence type="ECO:0000313" key="4">
    <source>
        <dbReference type="EMBL" id="EIM20263.1"/>
    </source>
</evidence>
<reference evidence="4 5" key="1">
    <citation type="journal article" date="2012" name="Fungal Genet. Biol.">
        <title>The genome of the xerotolerant mold Wallemia sebi reveals adaptations to osmotic stress and suggests cryptic sexual reproduction.</title>
        <authorList>
            <person name="Padamsee M."/>
            <person name="Kumar T.K.A."/>
            <person name="Riley R."/>
            <person name="Binder M."/>
            <person name="Boyd A."/>
            <person name="Calvo A.M."/>
            <person name="Furukawa K."/>
            <person name="Hesse C."/>
            <person name="Hohmann S."/>
            <person name="James T.Y."/>
            <person name="LaButti K."/>
            <person name="Lapidus A."/>
            <person name="Lindquist E."/>
            <person name="Lucas S."/>
            <person name="Miller K."/>
            <person name="Shantappa S."/>
            <person name="Grigoriev I.V."/>
            <person name="Hibbett D.S."/>
            <person name="McLaughlin D.J."/>
            <person name="Spatafora J.W."/>
            <person name="Aime M.C."/>
        </authorList>
    </citation>
    <scope>NUCLEOTIDE SEQUENCE [LARGE SCALE GENOMIC DNA]</scope>
    <source>
        <strain evidence="5">ATCC MYA-4683 / CBS 633.66</strain>
    </source>
</reference>
<feature type="region of interest" description="Disordered" evidence="3">
    <location>
        <begin position="68"/>
        <end position="92"/>
    </location>
</feature>
<dbReference type="Proteomes" id="UP000005242">
    <property type="component" value="Unassembled WGS sequence"/>
</dbReference>
<evidence type="ECO:0000256" key="2">
    <source>
        <dbReference type="ARBA" id="ARBA00022170"/>
    </source>
</evidence>
<evidence type="ECO:0000256" key="1">
    <source>
        <dbReference type="ARBA" id="ARBA00005701"/>
    </source>
</evidence>
<protein>
    <recommendedName>
        <fullName evidence="2">Succinate dehydrogenase assembly factor 4, mitochondrial</fullName>
    </recommendedName>
</protein>
<keyword evidence="5" id="KW-1185">Reference proteome</keyword>
<accession>I4Y8H1</accession>
<dbReference type="GO" id="GO:0034553">
    <property type="term" value="P:mitochondrial respiratory chain complex II assembly"/>
    <property type="evidence" value="ECO:0007669"/>
    <property type="project" value="TreeGrafter"/>
</dbReference>
<dbReference type="eggNOG" id="ENOG502S6UN">
    <property type="taxonomic scope" value="Eukaryota"/>
</dbReference>
<dbReference type="InterPro" id="IPR012875">
    <property type="entry name" value="SDHF4"/>
</dbReference>
<dbReference type="RefSeq" id="XP_006959751.1">
    <property type="nucleotide sequence ID" value="XM_006959689.1"/>
</dbReference>
<dbReference type="OMA" id="PTIHGDY"/>
<organism evidence="4 5">
    <name type="scientific">Wallemia mellicola (strain ATCC MYA-4683 / CBS 633.66)</name>
    <name type="common">Wallemia sebi (CBS 633.66)</name>
    <dbReference type="NCBI Taxonomy" id="671144"/>
    <lineage>
        <taxon>Eukaryota</taxon>
        <taxon>Fungi</taxon>
        <taxon>Dikarya</taxon>
        <taxon>Basidiomycota</taxon>
        <taxon>Wallemiomycotina</taxon>
        <taxon>Wallemiomycetes</taxon>
        <taxon>Wallemiales</taxon>
        <taxon>Wallemiaceae</taxon>
        <taxon>Wallemia</taxon>
    </lineage>
</organism>
<dbReference type="Pfam" id="PF07896">
    <property type="entry name" value="DUF1674"/>
    <property type="match status" value="1"/>
</dbReference>
<comment type="similarity">
    <text evidence="1">Belongs to the SDHAF4 family.</text>
</comment>
<name>I4Y8H1_WALMC</name>
<dbReference type="OrthoDB" id="201362at2759"/>
<sequence>MMSSIRRVANLALNMKNIRLSSNFNRPGPPLLPPEEQREFEKLQKEATETTLLSDDNNDMHRDAVREARRTEFEGDINPETGEIGGPKREPLRWQSEWTYGGRATDF</sequence>
<evidence type="ECO:0000313" key="5">
    <source>
        <dbReference type="Proteomes" id="UP000005242"/>
    </source>
</evidence>
<dbReference type="EMBL" id="JH668241">
    <property type="protein sequence ID" value="EIM20263.1"/>
    <property type="molecule type" value="Genomic_DNA"/>
</dbReference>
<dbReference type="AlphaFoldDB" id="I4Y8H1"/>